<keyword evidence="7" id="KW-1185">Reference proteome</keyword>
<feature type="domain" description="HTH lysR-type" evidence="5">
    <location>
        <begin position="19"/>
        <end position="68"/>
    </location>
</feature>
<proteinExistence type="inferred from homology"/>
<evidence type="ECO:0000313" key="7">
    <source>
        <dbReference type="Proteomes" id="UP000738517"/>
    </source>
</evidence>
<dbReference type="InterPro" id="IPR036388">
    <property type="entry name" value="WH-like_DNA-bd_sf"/>
</dbReference>
<comment type="similarity">
    <text evidence="1">Belongs to the LysR transcriptional regulatory family.</text>
</comment>
<dbReference type="EMBL" id="RSEJ01000003">
    <property type="protein sequence ID" value="NBI51903.1"/>
    <property type="molecule type" value="Genomic_DNA"/>
</dbReference>
<dbReference type="Gene3D" id="3.40.190.10">
    <property type="entry name" value="Periplasmic binding protein-like II"/>
    <property type="match status" value="2"/>
</dbReference>
<dbReference type="Pfam" id="PF03466">
    <property type="entry name" value="LysR_substrate"/>
    <property type="match status" value="1"/>
</dbReference>
<dbReference type="PANTHER" id="PTHR30537">
    <property type="entry name" value="HTH-TYPE TRANSCRIPTIONAL REGULATOR"/>
    <property type="match status" value="1"/>
</dbReference>
<dbReference type="PANTHER" id="PTHR30537:SF26">
    <property type="entry name" value="GLYCINE CLEAVAGE SYSTEM TRANSCRIPTIONAL ACTIVATOR"/>
    <property type="match status" value="1"/>
</dbReference>
<gene>
    <name evidence="6" type="ORF">EIZ48_04875</name>
</gene>
<name>A0ABW9YF80_9GAMM</name>
<dbReference type="InterPro" id="IPR058163">
    <property type="entry name" value="LysR-type_TF_proteobact-type"/>
</dbReference>
<dbReference type="PROSITE" id="PS50931">
    <property type="entry name" value="HTH_LYSR"/>
    <property type="match status" value="1"/>
</dbReference>
<accession>A0ABW9YF80</accession>
<dbReference type="InterPro" id="IPR000847">
    <property type="entry name" value="LysR_HTH_N"/>
</dbReference>
<dbReference type="SUPFAM" id="SSF46785">
    <property type="entry name" value="Winged helix' DNA-binding domain"/>
    <property type="match status" value="1"/>
</dbReference>
<evidence type="ECO:0000256" key="2">
    <source>
        <dbReference type="ARBA" id="ARBA00023015"/>
    </source>
</evidence>
<keyword evidence="4" id="KW-0804">Transcription</keyword>
<reference evidence="6 7" key="1">
    <citation type="journal article" date="2017" name="Int. J. Syst. Evol. Microbiol.">
        <title>Photobacterium alginatilyticum sp. nov., a marine bacterium isolated from bottom seawater.</title>
        <authorList>
            <person name="Wang X."/>
            <person name="Wang Y."/>
            <person name="Yang X."/>
            <person name="Sun H."/>
            <person name="Li B."/>
            <person name="Zhang X.H."/>
        </authorList>
    </citation>
    <scope>NUCLEOTIDE SEQUENCE [LARGE SCALE GENOMIC DNA]</scope>
    <source>
        <strain evidence="6 7">P03D4</strain>
    </source>
</reference>
<keyword evidence="2" id="KW-0805">Transcription regulation</keyword>
<evidence type="ECO:0000256" key="1">
    <source>
        <dbReference type="ARBA" id="ARBA00009437"/>
    </source>
</evidence>
<dbReference type="RefSeq" id="WP_160648959.1">
    <property type="nucleotide sequence ID" value="NZ_RSEJ01000003.1"/>
</dbReference>
<evidence type="ECO:0000259" key="5">
    <source>
        <dbReference type="PROSITE" id="PS50931"/>
    </source>
</evidence>
<keyword evidence="3" id="KW-0238">DNA-binding</keyword>
<sequence length="316" mass="35116">MNKSRNDLLLKLAQASPLLAAIGEEKSFTKAAERLNVQQSAVSHRIRALEEVLGLTLFERTTRHLQFTEAGKILCSAAIESMSKWQPALDKLERSDSSGSIRLSLPSSLAMKWAVSILPKANAEGLAISLEVRDDLVDLHQGEADVAIRFGVGPYPGLYSIRLTQCQLQPVASPAFLARHPDLTNESNDEKSRLATDTPLLSDRRGEVDSTEFSWSHYFSQIHSAADVSARQHPFDRADLMLQAAISGMGIALGRTLLIENDLEAGFLEKVGPPVNMQSSYWLVCSASFAETKRFERLRRWLRAEIKKIHTTGRYE</sequence>
<evidence type="ECO:0000256" key="4">
    <source>
        <dbReference type="ARBA" id="ARBA00023163"/>
    </source>
</evidence>
<protein>
    <submittedName>
        <fullName evidence="6">LysR family transcriptional regulator</fullName>
    </submittedName>
</protein>
<evidence type="ECO:0000256" key="3">
    <source>
        <dbReference type="ARBA" id="ARBA00023125"/>
    </source>
</evidence>
<organism evidence="6 7">
    <name type="scientific">Photobacterium alginatilyticum</name>
    <dbReference type="NCBI Taxonomy" id="1775171"/>
    <lineage>
        <taxon>Bacteria</taxon>
        <taxon>Pseudomonadati</taxon>
        <taxon>Pseudomonadota</taxon>
        <taxon>Gammaproteobacteria</taxon>
        <taxon>Vibrionales</taxon>
        <taxon>Vibrionaceae</taxon>
        <taxon>Photobacterium</taxon>
    </lineage>
</organism>
<comment type="caution">
    <text evidence="6">The sequence shown here is derived from an EMBL/GenBank/DDBJ whole genome shotgun (WGS) entry which is preliminary data.</text>
</comment>
<dbReference type="Pfam" id="PF00126">
    <property type="entry name" value="HTH_1"/>
    <property type="match status" value="1"/>
</dbReference>
<dbReference type="PRINTS" id="PR00039">
    <property type="entry name" value="HTHLYSR"/>
</dbReference>
<dbReference type="SUPFAM" id="SSF53850">
    <property type="entry name" value="Periplasmic binding protein-like II"/>
    <property type="match status" value="1"/>
</dbReference>
<dbReference type="Proteomes" id="UP000738517">
    <property type="component" value="Unassembled WGS sequence"/>
</dbReference>
<evidence type="ECO:0000313" key="6">
    <source>
        <dbReference type="EMBL" id="NBI51903.1"/>
    </source>
</evidence>
<dbReference type="InterPro" id="IPR036390">
    <property type="entry name" value="WH_DNA-bd_sf"/>
</dbReference>
<dbReference type="InterPro" id="IPR005119">
    <property type="entry name" value="LysR_subst-bd"/>
</dbReference>
<dbReference type="Gene3D" id="1.10.10.10">
    <property type="entry name" value="Winged helix-like DNA-binding domain superfamily/Winged helix DNA-binding domain"/>
    <property type="match status" value="1"/>
</dbReference>